<reference evidence="2" key="1">
    <citation type="submission" date="2022-10" db="EMBL/GenBank/DDBJ databases">
        <title>Genome assembly of Pristionchus species.</title>
        <authorList>
            <person name="Yoshida K."/>
            <person name="Sommer R.J."/>
        </authorList>
    </citation>
    <scope>NUCLEOTIDE SEQUENCE [LARGE SCALE GENOMIC DNA]</scope>
    <source>
        <strain evidence="2">RS5460</strain>
    </source>
</reference>
<sequence>FSAMLWLYDTSDFVVEYMKPILECHSITSSQDVHQYVIGLFWNGTFSGPRWAPLSGLVMMYMTSHTGKQSEKTNRMTKTLMRALTYQVRLGNSTEREIFVYQMPCLAEFFPYIADISPILFGIHPLIDGCVLIYTIKEYR</sequence>
<evidence type="ECO:0008006" key="3">
    <source>
        <dbReference type="Google" id="ProtNLM"/>
    </source>
</evidence>
<evidence type="ECO:0000313" key="2">
    <source>
        <dbReference type="Proteomes" id="UP001328107"/>
    </source>
</evidence>
<proteinExistence type="predicted"/>
<accession>A0AAN5CJL7</accession>
<dbReference type="Proteomes" id="UP001328107">
    <property type="component" value="Unassembled WGS sequence"/>
</dbReference>
<name>A0AAN5CJL7_9BILA</name>
<evidence type="ECO:0000313" key="1">
    <source>
        <dbReference type="EMBL" id="GMR45635.1"/>
    </source>
</evidence>
<dbReference type="EMBL" id="BTRK01000004">
    <property type="protein sequence ID" value="GMR45635.1"/>
    <property type="molecule type" value="Genomic_DNA"/>
</dbReference>
<gene>
    <name evidence="1" type="ORF">PMAYCL1PPCAC_15830</name>
</gene>
<organism evidence="1 2">
    <name type="scientific">Pristionchus mayeri</name>
    <dbReference type="NCBI Taxonomy" id="1317129"/>
    <lineage>
        <taxon>Eukaryota</taxon>
        <taxon>Metazoa</taxon>
        <taxon>Ecdysozoa</taxon>
        <taxon>Nematoda</taxon>
        <taxon>Chromadorea</taxon>
        <taxon>Rhabditida</taxon>
        <taxon>Rhabditina</taxon>
        <taxon>Diplogasteromorpha</taxon>
        <taxon>Diplogasteroidea</taxon>
        <taxon>Neodiplogasteridae</taxon>
        <taxon>Pristionchus</taxon>
    </lineage>
</organism>
<feature type="non-terminal residue" evidence="1">
    <location>
        <position position="140"/>
    </location>
</feature>
<protein>
    <recommendedName>
        <fullName evidence="3">G protein-coupled receptor</fullName>
    </recommendedName>
</protein>
<comment type="caution">
    <text evidence="1">The sequence shown here is derived from an EMBL/GenBank/DDBJ whole genome shotgun (WGS) entry which is preliminary data.</text>
</comment>
<dbReference type="AlphaFoldDB" id="A0AAN5CJL7"/>
<feature type="non-terminal residue" evidence="1">
    <location>
        <position position="1"/>
    </location>
</feature>
<keyword evidence="2" id="KW-1185">Reference proteome</keyword>